<dbReference type="GO" id="GO:0003677">
    <property type="term" value="F:DNA binding"/>
    <property type="evidence" value="ECO:0007669"/>
    <property type="project" value="InterPro"/>
</dbReference>
<feature type="coiled-coil region" evidence="2">
    <location>
        <begin position="154"/>
        <end position="211"/>
    </location>
</feature>
<dbReference type="Gene3D" id="1.10.443.10">
    <property type="entry name" value="Intergrase catalytic core"/>
    <property type="match status" value="1"/>
</dbReference>
<dbReference type="GO" id="GO:0015074">
    <property type="term" value="P:DNA integration"/>
    <property type="evidence" value="ECO:0007669"/>
    <property type="project" value="InterPro"/>
</dbReference>
<dbReference type="InterPro" id="IPR050445">
    <property type="entry name" value="Bact_polysacc_biosynth/exp"/>
</dbReference>
<evidence type="ECO:0000313" key="6">
    <source>
        <dbReference type="Proteomes" id="UP000198729"/>
    </source>
</evidence>
<dbReference type="SUPFAM" id="SSF56349">
    <property type="entry name" value="DNA breaking-rejoining enzymes"/>
    <property type="match status" value="1"/>
</dbReference>
<dbReference type="PANTHER" id="PTHR32309:SF31">
    <property type="entry name" value="CAPSULAR EXOPOLYSACCHARIDE FAMILY"/>
    <property type="match status" value="1"/>
</dbReference>
<evidence type="ECO:0000313" key="5">
    <source>
        <dbReference type="EMBL" id="SCZ86894.1"/>
    </source>
</evidence>
<evidence type="ECO:0000256" key="3">
    <source>
        <dbReference type="SAM" id="Phobius"/>
    </source>
</evidence>
<dbReference type="GO" id="GO:0006310">
    <property type="term" value="P:DNA recombination"/>
    <property type="evidence" value="ECO:0007669"/>
    <property type="project" value="UniProtKB-KW"/>
</dbReference>
<dbReference type="STRING" id="51642.NSMM_800088"/>
<keyword evidence="2" id="KW-0175">Coiled coil</keyword>
<sequence length="635" mass="71274">MLRFLDWLKPNRLTIFLVTFLVVLVISMSYVFSRPAIYQSYATLLTVPRTAIDQISREADIQHVTIQRQVLLGSELLTGTARKLQDTDSEYPANLTPAAIRAMLDVRPVADTNLVEMIAEGAEPALLPVLINAWIDVYLAARAEEVANSTGTTKQAVQDELSGLNEKIEQKRMELAQFRQQYAIISTGREENEALARLKGLNDALNTASEEEVKAKSRLDAIRKAIERGETVVPQNDSRTLSTLEKRAQELREELEELDRQYTREFMALTPSLKVIPEKLAALEKEILTMRQKGQATVLTDAQQEYAAARQTASVIQQQLKDHRQQAAEFTSRFTEHDALKNDLEALEQLYRDTQDRLAQIETRHTGKYPYVDVIERAFLPLVPIKPDYQRDALIALMVSLFLGLAAVWLVRFLTREEQERIAIHLSDVHMHDEENLPRPILDALRAPQNVLAKKAQTIQAITQQPVVAALPDDQINKLFQAANVKEKQLLLLLLSGLSLNEITELRAGSFDLEQNYLIIQGDSPRKVPLHPVLKRLHGAHGYSLTDSAGKNLNVADLQALLDCLQIDAGFSPISLSEKLRQTYILYLVRQGVRLSELGSVIGYVPPAELSAYGAYAPMGEKKPLAAINLIYPQT</sequence>
<proteinExistence type="predicted"/>
<keyword evidence="6" id="KW-1185">Reference proteome</keyword>
<keyword evidence="3" id="KW-0812">Transmembrane</keyword>
<reference evidence="5 6" key="1">
    <citation type="submission" date="2016-10" db="EMBL/GenBank/DDBJ databases">
        <authorList>
            <person name="de Groot N.N."/>
        </authorList>
    </citation>
    <scope>NUCLEOTIDE SEQUENCE [LARGE SCALE GENOMIC DNA]</scope>
    <source>
        <strain evidence="5">1</strain>
    </source>
</reference>
<name>A0A1G5SI82_9PROT</name>
<dbReference type="InterPro" id="IPR011010">
    <property type="entry name" value="DNA_brk_join_enz"/>
</dbReference>
<dbReference type="PANTHER" id="PTHR32309">
    <property type="entry name" value="TYROSINE-PROTEIN KINASE"/>
    <property type="match status" value="1"/>
</dbReference>
<feature type="coiled-coil region" evidence="2">
    <location>
        <begin position="241"/>
        <end position="268"/>
    </location>
</feature>
<evidence type="ECO:0000256" key="2">
    <source>
        <dbReference type="SAM" id="Coils"/>
    </source>
</evidence>
<evidence type="ECO:0000256" key="1">
    <source>
        <dbReference type="ARBA" id="ARBA00023172"/>
    </source>
</evidence>
<evidence type="ECO:0000259" key="4">
    <source>
        <dbReference type="PROSITE" id="PS51898"/>
    </source>
</evidence>
<dbReference type="EMBL" id="FMWO01000092">
    <property type="protein sequence ID" value="SCZ86894.1"/>
    <property type="molecule type" value="Genomic_DNA"/>
</dbReference>
<keyword evidence="1" id="KW-0233">DNA recombination</keyword>
<keyword evidence="3" id="KW-0472">Membrane</keyword>
<feature type="transmembrane region" description="Helical" evidence="3">
    <location>
        <begin position="393"/>
        <end position="411"/>
    </location>
</feature>
<protein>
    <submittedName>
        <fullName evidence="5">Lipopolysaccharide biosynthesis</fullName>
    </submittedName>
</protein>
<feature type="domain" description="Tyr recombinase" evidence="4">
    <location>
        <begin position="466"/>
        <end position="630"/>
    </location>
</feature>
<accession>A0A1G5SI82</accession>
<dbReference type="InterPro" id="IPR002104">
    <property type="entry name" value="Integrase_catalytic"/>
</dbReference>
<dbReference type="InterPro" id="IPR013762">
    <property type="entry name" value="Integrase-like_cat_sf"/>
</dbReference>
<dbReference type="RefSeq" id="WP_176753978.1">
    <property type="nucleotide sequence ID" value="NZ_FMWO01000092.1"/>
</dbReference>
<gene>
    <name evidence="5" type="ORF">NSMM_800088</name>
</gene>
<dbReference type="AlphaFoldDB" id="A0A1G5SI82"/>
<feature type="coiled-coil region" evidence="2">
    <location>
        <begin position="299"/>
        <end position="364"/>
    </location>
</feature>
<dbReference type="PROSITE" id="PS51898">
    <property type="entry name" value="TYR_RECOMBINASE"/>
    <property type="match status" value="1"/>
</dbReference>
<organism evidence="5 6">
    <name type="scientific">Nitrosomonas mobilis</name>
    <dbReference type="NCBI Taxonomy" id="51642"/>
    <lineage>
        <taxon>Bacteria</taxon>
        <taxon>Pseudomonadati</taxon>
        <taxon>Pseudomonadota</taxon>
        <taxon>Betaproteobacteria</taxon>
        <taxon>Nitrosomonadales</taxon>
        <taxon>Nitrosomonadaceae</taxon>
        <taxon>Nitrosomonas</taxon>
    </lineage>
</organism>
<dbReference type="Proteomes" id="UP000198729">
    <property type="component" value="Unassembled WGS sequence"/>
</dbReference>
<keyword evidence="3" id="KW-1133">Transmembrane helix</keyword>